<gene>
    <name evidence="4" type="ORF">FMOSSE_LOCUS13429</name>
</gene>
<proteinExistence type="predicted"/>
<dbReference type="FunFam" id="3.40.50.720:FF:000121">
    <property type="entry name" value="Prostaglandin reductase 2"/>
    <property type="match status" value="1"/>
</dbReference>
<keyword evidence="5" id="KW-1185">Reference proteome</keyword>
<keyword evidence="1" id="KW-0560">Oxidoreductase</keyword>
<dbReference type="Proteomes" id="UP000789375">
    <property type="component" value="Unassembled WGS sequence"/>
</dbReference>
<feature type="domain" description="Oxidoreductase N-terminal" evidence="3">
    <location>
        <begin position="7"/>
        <end position="115"/>
    </location>
</feature>
<reference evidence="4" key="1">
    <citation type="submission" date="2021-06" db="EMBL/GenBank/DDBJ databases">
        <authorList>
            <person name="Kallberg Y."/>
            <person name="Tangrot J."/>
            <person name="Rosling A."/>
        </authorList>
    </citation>
    <scope>NUCLEOTIDE SEQUENCE</scope>
    <source>
        <strain evidence="4">87-6 pot B 2015</strain>
    </source>
</reference>
<dbReference type="InterPro" id="IPR011032">
    <property type="entry name" value="GroES-like_sf"/>
</dbReference>
<evidence type="ECO:0000313" key="5">
    <source>
        <dbReference type="Proteomes" id="UP000789375"/>
    </source>
</evidence>
<comment type="caution">
    <text evidence="4">The sequence shown here is derived from an EMBL/GenBank/DDBJ whole genome shotgun (WGS) entry which is preliminary data.</text>
</comment>
<dbReference type="Pfam" id="PF16884">
    <property type="entry name" value="ADH_N_2"/>
    <property type="match status" value="1"/>
</dbReference>
<dbReference type="GO" id="GO:0016628">
    <property type="term" value="F:oxidoreductase activity, acting on the CH-CH group of donors, NAD or NADP as acceptor"/>
    <property type="evidence" value="ECO:0007669"/>
    <property type="project" value="InterPro"/>
</dbReference>
<dbReference type="Gene3D" id="3.90.180.10">
    <property type="entry name" value="Medium-chain alcohol dehydrogenases, catalytic domain"/>
    <property type="match status" value="1"/>
</dbReference>
<dbReference type="InterPro" id="IPR013149">
    <property type="entry name" value="ADH-like_C"/>
</dbReference>
<dbReference type="AlphaFoldDB" id="A0A9N9ESB7"/>
<dbReference type="InterPro" id="IPR041694">
    <property type="entry name" value="ADH_N_2"/>
</dbReference>
<dbReference type="InterPro" id="IPR036291">
    <property type="entry name" value="NAD(P)-bd_dom_sf"/>
</dbReference>
<dbReference type="SUPFAM" id="SSF50129">
    <property type="entry name" value="GroES-like"/>
    <property type="match status" value="1"/>
</dbReference>
<dbReference type="InterPro" id="IPR045010">
    <property type="entry name" value="MDR_fam"/>
</dbReference>
<dbReference type="CDD" id="cd05288">
    <property type="entry name" value="PGDH"/>
    <property type="match status" value="1"/>
</dbReference>
<dbReference type="Gene3D" id="3.40.50.720">
    <property type="entry name" value="NAD(P)-binding Rossmann-like Domain"/>
    <property type="match status" value="1"/>
</dbReference>
<dbReference type="EMBL" id="CAJVPP010007940">
    <property type="protein sequence ID" value="CAG8692816.1"/>
    <property type="molecule type" value="Genomic_DNA"/>
</dbReference>
<evidence type="ECO:0000259" key="2">
    <source>
        <dbReference type="Pfam" id="PF00107"/>
    </source>
</evidence>
<evidence type="ECO:0000256" key="1">
    <source>
        <dbReference type="ARBA" id="ARBA00023002"/>
    </source>
</evidence>
<protein>
    <submittedName>
        <fullName evidence="4">7219_t:CDS:1</fullName>
    </submittedName>
</protein>
<organism evidence="4 5">
    <name type="scientific">Funneliformis mosseae</name>
    <name type="common">Endomycorrhizal fungus</name>
    <name type="synonym">Glomus mosseae</name>
    <dbReference type="NCBI Taxonomy" id="27381"/>
    <lineage>
        <taxon>Eukaryota</taxon>
        <taxon>Fungi</taxon>
        <taxon>Fungi incertae sedis</taxon>
        <taxon>Mucoromycota</taxon>
        <taxon>Glomeromycotina</taxon>
        <taxon>Glomeromycetes</taxon>
        <taxon>Glomerales</taxon>
        <taxon>Glomeraceae</taxon>
        <taxon>Funneliformis</taxon>
    </lineage>
</organism>
<evidence type="ECO:0000313" key="4">
    <source>
        <dbReference type="EMBL" id="CAG8692816.1"/>
    </source>
</evidence>
<dbReference type="SUPFAM" id="SSF51735">
    <property type="entry name" value="NAD(P)-binding Rossmann-fold domains"/>
    <property type="match status" value="1"/>
</dbReference>
<sequence length="364" mass="40340">MSTVSNKGIIFKAVPEGLPNSNVHFEVVHHKIDIKNLKLGENDFILRNLYLSLDPYVRLTMKESHIDPVMPSQAIGHVLSGIGVSEVVKSNNPNLKVGDLVYGLIGWEEYTHIKTDAKKINDIHFKNINYHKKLLKEVPLSYQISLLQLSGLTPYGSLMALGKPKAGETIYISCAAGATGHLVGQIAKIKGLKVVGSTGSDEKVDFLLNELKFDAAFNYKKVDLDKTLSELCPNGIDIYFENVGGKTLEVVLNHCNRFARIPVCGMISQYNITNQKEKYGVKNLDSIIHKSICVHGFLAMDFIGSQVEKDFETDMLEWVKSGKIICKENVIEGIENAGKAFTDMLVGNSVGKSIVKIADYYNYL</sequence>
<evidence type="ECO:0000259" key="3">
    <source>
        <dbReference type="Pfam" id="PF16884"/>
    </source>
</evidence>
<dbReference type="PANTHER" id="PTHR43205">
    <property type="entry name" value="PROSTAGLANDIN REDUCTASE"/>
    <property type="match status" value="1"/>
</dbReference>
<dbReference type="Pfam" id="PF00107">
    <property type="entry name" value="ADH_zinc_N"/>
    <property type="match status" value="1"/>
</dbReference>
<name>A0A9N9ESB7_FUNMO</name>
<feature type="domain" description="Alcohol dehydrogenase-like C-terminal" evidence="2">
    <location>
        <begin position="179"/>
        <end position="320"/>
    </location>
</feature>
<dbReference type="PANTHER" id="PTHR43205:SF7">
    <property type="entry name" value="PROSTAGLANDIN REDUCTASE 1"/>
    <property type="match status" value="1"/>
</dbReference>
<accession>A0A9N9ESB7</accession>